<dbReference type="SUPFAM" id="SSF52096">
    <property type="entry name" value="ClpP/crotonase"/>
    <property type="match status" value="1"/>
</dbReference>
<evidence type="ECO:0000313" key="1">
    <source>
        <dbReference type="EMBL" id="EUA23738.1"/>
    </source>
</evidence>
<dbReference type="AlphaFoldDB" id="X7ZYF2"/>
<dbReference type="PATRIC" id="fig|1299334.3.peg.7023"/>
<dbReference type="EC" id="4.2.1.17" evidence="1"/>
<protein>
    <submittedName>
        <fullName evidence="1">Enoyl-CoA hydratase domain protein</fullName>
        <ecNumber evidence="1">4.2.1.17</ecNumber>
    </submittedName>
</protein>
<gene>
    <name evidence="1" type="ORF">I553_5056</name>
</gene>
<dbReference type="EMBL" id="JAOB01000069">
    <property type="protein sequence ID" value="EUA23738.1"/>
    <property type="molecule type" value="Genomic_DNA"/>
</dbReference>
<dbReference type="GO" id="GO:0004300">
    <property type="term" value="F:enoyl-CoA hydratase activity"/>
    <property type="evidence" value="ECO:0007669"/>
    <property type="project" value="UniProtKB-EC"/>
</dbReference>
<accession>X7ZYF2</accession>
<keyword evidence="1" id="KW-0456">Lyase</keyword>
<dbReference type="InterPro" id="IPR029045">
    <property type="entry name" value="ClpP/crotonase-like_dom_sf"/>
</dbReference>
<organism evidence="1">
    <name type="scientific">Mycobacterium xenopi 4042</name>
    <dbReference type="NCBI Taxonomy" id="1299334"/>
    <lineage>
        <taxon>Bacteria</taxon>
        <taxon>Bacillati</taxon>
        <taxon>Actinomycetota</taxon>
        <taxon>Actinomycetes</taxon>
        <taxon>Mycobacteriales</taxon>
        <taxon>Mycobacteriaceae</taxon>
        <taxon>Mycobacterium</taxon>
    </lineage>
</organism>
<comment type="caution">
    <text evidence="1">The sequence shown here is derived from an EMBL/GenBank/DDBJ whole genome shotgun (WGS) entry which is preliminary data.</text>
</comment>
<dbReference type="Gene3D" id="3.30.300.220">
    <property type="match status" value="1"/>
</dbReference>
<reference evidence="1" key="1">
    <citation type="submission" date="2014-01" db="EMBL/GenBank/DDBJ databases">
        <authorList>
            <person name="Brown-Elliot B."/>
            <person name="Wallace R."/>
            <person name="Lenaerts A."/>
            <person name="Ordway D."/>
            <person name="DeGroote M.A."/>
            <person name="Parker T."/>
            <person name="Sizemore C."/>
            <person name="Tallon L.J."/>
            <person name="Sadzewicz L.K."/>
            <person name="Sengamalay N."/>
            <person name="Fraser C.M."/>
            <person name="Hine E."/>
            <person name="Shefchek K.A."/>
            <person name="Das S.P."/>
            <person name="Tettelin H."/>
        </authorList>
    </citation>
    <scope>NUCLEOTIDE SEQUENCE [LARGE SCALE GENOMIC DNA]</scope>
    <source>
        <strain evidence="1">4042</strain>
    </source>
</reference>
<sequence length="102" mass="11052">MSPSRDGSSPRPPDDDWLGTPFLTFTRQGPFAICTIDRPEARNALTPAMYFGIRYAISRVNADDGLAGLLITGTGDVFAPAATWARVVPTTGWTSHPPCPWM</sequence>
<proteinExistence type="predicted"/>
<name>X7ZYF2_MYCXE</name>